<dbReference type="InterPro" id="IPR050372">
    <property type="entry name" value="Neurexin-related_CASP"/>
</dbReference>
<evidence type="ECO:0000313" key="4">
    <source>
        <dbReference type="Proteomes" id="UP000282613"/>
    </source>
</evidence>
<dbReference type="OrthoDB" id="88467at2759"/>
<reference evidence="5" key="1">
    <citation type="submission" date="2016-04" db="UniProtKB">
        <authorList>
            <consortium name="WormBaseParasite"/>
        </authorList>
    </citation>
    <scope>IDENTIFICATION</scope>
</reference>
<evidence type="ECO:0000259" key="2">
    <source>
        <dbReference type="PROSITE" id="PS50025"/>
    </source>
</evidence>
<dbReference type="Gene3D" id="2.60.120.200">
    <property type="match status" value="1"/>
</dbReference>
<dbReference type="Proteomes" id="UP000282613">
    <property type="component" value="Unassembled WGS sequence"/>
</dbReference>
<dbReference type="PANTHER" id="PTHR15036">
    <property type="entry name" value="PIKACHURIN-LIKE PROTEIN"/>
    <property type="match status" value="1"/>
</dbReference>
<name>A0A158R756_TAEAS</name>
<dbReference type="STRING" id="60517.A0A158R756"/>
<dbReference type="AlphaFoldDB" id="A0A158R756"/>
<sequence>MIPERSHQIEEFIAVSLSGGRPEAYLSIKSSDRSSLLKRDSSCIDGRRVTTLKAAPFVADGDWHNIHLIRNKGQVSLIVDDQMVSGELTGTDGILNNEGDIWLGGSLEQVSALPWQFQRNFTGCISALFINEVSIALLGDADLLYGTVSSCP</sequence>
<accession>A0A158R756</accession>
<dbReference type="CDD" id="cd00110">
    <property type="entry name" value="LamG"/>
    <property type="match status" value="1"/>
</dbReference>
<organism evidence="5">
    <name type="scientific">Taenia asiatica</name>
    <name type="common">Asian tapeworm</name>
    <dbReference type="NCBI Taxonomy" id="60517"/>
    <lineage>
        <taxon>Eukaryota</taxon>
        <taxon>Metazoa</taxon>
        <taxon>Spiralia</taxon>
        <taxon>Lophotrochozoa</taxon>
        <taxon>Platyhelminthes</taxon>
        <taxon>Cestoda</taxon>
        <taxon>Eucestoda</taxon>
        <taxon>Cyclophyllidea</taxon>
        <taxon>Taeniidae</taxon>
        <taxon>Taenia</taxon>
    </lineage>
</organism>
<dbReference type="Pfam" id="PF02210">
    <property type="entry name" value="Laminin_G_2"/>
    <property type="match status" value="1"/>
</dbReference>
<dbReference type="EMBL" id="UYRS01000474">
    <property type="protein sequence ID" value="VDK23345.1"/>
    <property type="molecule type" value="Genomic_DNA"/>
</dbReference>
<keyword evidence="1" id="KW-1015">Disulfide bond</keyword>
<dbReference type="GO" id="GO:0016020">
    <property type="term" value="C:membrane"/>
    <property type="evidence" value="ECO:0007669"/>
    <property type="project" value="UniProtKB-SubCell"/>
</dbReference>
<evidence type="ECO:0000256" key="1">
    <source>
        <dbReference type="PROSITE-ProRule" id="PRU00122"/>
    </source>
</evidence>
<gene>
    <name evidence="3" type="ORF">TASK_LOCUS1613</name>
</gene>
<evidence type="ECO:0000313" key="3">
    <source>
        <dbReference type="EMBL" id="VDK23345.1"/>
    </source>
</evidence>
<dbReference type="PROSITE" id="PS50025">
    <property type="entry name" value="LAM_G_DOMAIN"/>
    <property type="match status" value="1"/>
</dbReference>
<dbReference type="InterPro" id="IPR013320">
    <property type="entry name" value="ConA-like_dom_sf"/>
</dbReference>
<reference evidence="3 4" key="2">
    <citation type="submission" date="2018-11" db="EMBL/GenBank/DDBJ databases">
        <authorList>
            <consortium name="Pathogen Informatics"/>
        </authorList>
    </citation>
    <scope>NUCLEOTIDE SEQUENCE [LARGE SCALE GENOMIC DNA]</scope>
</reference>
<dbReference type="SUPFAM" id="SSF49899">
    <property type="entry name" value="Concanavalin A-like lectins/glucanases"/>
    <property type="match status" value="1"/>
</dbReference>
<feature type="disulfide bond" evidence="1">
    <location>
        <begin position="124"/>
        <end position="151"/>
    </location>
</feature>
<dbReference type="PANTHER" id="PTHR15036:SF85">
    <property type="entry name" value="SP2353, ISOFORM A"/>
    <property type="match status" value="1"/>
</dbReference>
<dbReference type="SMART" id="SM00282">
    <property type="entry name" value="LamG"/>
    <property type="match status" value="1"/>
</dbReference>
<keyword evidence="4" id="KW-1185">Reference proteome</keyword>
<protein>
    <submittedName>
        <fullName evidence="5">LAM_G_DOMAIN domain-containing protein</fullName>
    </submittedName>
</protein>
<dbReference type="InterPro" id="IPR001791">
    <property type="entry name" value="Laminin_G"/>
</dbReference>
<feature type="domain" description="Laminin G" evidence="2">
    <location>
        <begin position="1"/>
        <end position="151"/>
    </location>
</feature>
<dbReference type="WBParaSite" id="TASK_0000161201-mRNA-1">
    <property type="protein sequence ID" value="TASK_0000161201-mRNA-1"/>
    <property type="gene ID" value="TASK_0000161201"/>
</dbReference>
<proteinExistence type="predicted"/>
<evidence type="ECO:0000313" key="5">
    <source>
        <dbReference type="WBParaSite" id="TASK_0000161201-mRNA-1"/>
    </source>
</evidence>